<organism evidence="7 8">
    <name type="scientific">Meloidogyne graminicola</name>
    <dbReference type="NCBI Taxonomy" id="189291"/>
    <lineage>
        <taxon>Eukaryota</taxon>
        <taxon>Metazoa</taxon>
        <taxon>Ecdysozoa</taxon>
        <taxon>Nematoda</taxon>
        <taxon>Chromadorea</taxon>
        <taxon>Rhabditida</taxon>
        <taxon>Tylenchina</taxon>
        <taxon>Tylenchomorpha</taxon>
        <taxon>Tylenchoidea</taxon>
        <taxon>Meloidogynidae</taxon>
        <taxon>Meloidogyninae</taxon>
        <taxon>Meloidogyne</taxon>
    </lineage>
</organism>
<evidence type="ECO:0000256" key="6">
    <source>
        <dbReference type="ARBA" id="ARBA00023242"/>
    </source>
</evidence>
<dbReference type="GO" id="GO:0006357">
    <property type="term" value="P:regulation of transcription by RNA polymerase II"/>
    <property type="evidence" value="ECO:0007669"/>
    <property type="project" value="TreeGrafter"/>
</dbReference>
<dbReference type="PANTHER" id="PTHR13581:SF5">
    <property type="entry name" value="MRG_MORF4L-BINDING PROTEIN"/>
    <property type="match status" value="1"/>
</dbReference>
<keyword evidence="3" id="KW-0156">Chromatin regulator</keyword>
<evidence type="ECO:0000313" key="7">
    <source>
        <dbReference type="EMBL" id="KAF7636143.1"/>
    </source>
</evidence>
<accession>A0A8S9ZRS6</accession>
<evidence type="ECO:0000256" key="2">
    <source>
        <dbReference type="ARBA" id="ARBA00007117"/>
    </source>
</evidence>
<protein>
    <submittedName>
        <fullName evidence="7">Uncharacterized protein</fullName>
    </submittedName>
</protein>
<evidence type="ECO:0000313" key="8">
    <source>
        <dbReference type="Proteomes" id="UP000605970"/>
    </source>
</evidence>
<sequence length="140" mass="16777">MSNSMDNWPLEAVNRLLLKLINHKPVGINKHFNIVLLTIFLNNIFDFEDDINFEEYLSENDFEILKKRRQEFKIDPKKPMAFSPNYSIRPTIEQVEAKLNEFYDLELIQENELIPEEMEKTILFDLSKFFTLPYNFQTPL</sequence>
<comment type="subcellular location">
    <subcellularLocation>
        <location evidence="1">Nucleus</location>
    </subcellularLocation>
</comment>
<dbReference type="Pfam" id="PF07904">
    <property type="entry name" value="Eaf7"/>
    <property type="match status" value="1"/>
</dbReference>
<dbReference type="GO" id="GO:0035267">
    <property type="term" value="C:NuA4 histone acetyltransferase complex"/>
    <property type="evidence" value="ECO:0007669"/>
    <property type="project" value="TreeGrafter"/>
</dbReference>
<dbReference type="EMBL" id="JABEBT010000033">
    <property type="protein sequence ID" value="KAF7636143.1"/>
    <property type="molecule type" value="Genomic_DNA"/>
</dbReference>
<reference evidence="7" key="1">
    <citation type="journal article" date="2020" name="Ecol. Evol.">
        <title>Genome structure and content of the rice root-knot nematode (Meloidogyne graminicola).</title>
        <authorList>
            <person name="Phan N.T."/>
            <person name="Danchin E.G.J."/>
            <person name="Klopp C."/>
            <person name="Perfus-Barbeoch L."/>
            <person name="Kozlowski D.K."/>
            <person name="Koutsovoulos G.D."/>
            <person name="Lopez-Roques C."/>
            <person name="Bouchez O."/>
            <person name="Zahm M."/>
            <person name="Besnard G."/>
            <person name="Bellafiore S."/>
        </authorList>
    </citation>
    <scope>NUCLEOTIDE SEQUENCE</scope>
    <source>
        <strain evidence="7">VN-18</strain>
    </source>
</reference>
<keyword evidence="5" id="KW-0804">Transcription</keyword>
<proteinExistence type="inferred from homology"/>
<comment type="similarity">
    <text evidence="2">Belongs to the EAF7 family.</text>
</comment>
<evidence type="ECO:0000256" key="3">
    <source>
        <dbReference type="ARBA" id="ARBA00022853"/>
    </source>
</evidence>
<dbReference type="InterPro" id="IPR012423">
    <property type="entry name" value="Eaf7/MRGBP"/>
</dbReference>
<name>A0A8S9ZRS6_9BILA</name>
<dbReference type="Proteomes" id="UP000605970">
    <property type="component" value="Unassembled WGS sequence"/>
</dbReference>
<gene>
    <name evidence="7" type="ORF">Mgra_00004402</name>
</gene>
<keyword evidence="6" id="KW-0539">Nucleus</keyword>
<keyword evidence="8" id="KW-1185">Reference proteome</keyword>
<evidence type="ECO:0000256" key="1">
    <source>
        <dbReference type="ARBA" id="ARBA00004123"/>
    </source>
</evidence>
<dbReference type="GO" id="GO:0005634">
    <property type="term" value="C:nucleus"/>
    <property type="evidence" value="ECO:0007669"/>
    <property type="project" value="UniProtKB-SubCell"/>
</dbReference>
<keyword evidence="4" id="KW-0805">Transcription regulation</keyword>
<comment type="caution">
    <text evidence="7">The sequence shown here is derived from an EMBL/GenBank/DDBJ whole genome shotgun (WGS) entry which is preliminary data.</text>
</comment>
<evidence type="ECO:0000256" key="5">
    <source>
        <dbReference type="ARBA" id="ARBA00023163"/>
    </source>
</evidence>
<evidence type="ECO:0000256" key="4">
    <source>
        <dbReference type="ARBA" id="ARBA00023015"/>
    </source>
</evidence>
<dbReference type="PANTHER" id="PTHR13581">
    <property type="entry name" value="MRG-BINDING PROTEIN"/>
    <property type="match status" value="1"/>
</dbReference>
<dbReference type="OrthoDB" id="5595141at2759"/>
<dbReference type="GO" id="GO:0006325">
    <property type="term" value="P:chromatin organization"/>
    <property type="evidence" value="ECO:0007669"/>
    <property type="project" value="UniProtKB-KW"/>
</dbReference>
<dbReference type="AlphaFoldDB" id="A0A8S9ZRS6"/>